<proteinExistence type="predicted"/>
<evidence type="ECO:0000313" key="5">
    <source>
        <dbReference type="Proteomes" id="UP000004095"/>
    </source>
</evidence>
<dbReference type="PANTHER" id="PTHR30289:SF8">
    <property type="entry name" value="YHYH DOMAIN-CONTAINING PROTEIN"/>
    <property type="match status" value="1"/>
</dbReference>
<dbReference type="AlphaFoldDB" id="A1ZCU6"/>
<comment type="caution">
    <text evidence="4">The sequence shown here is derived from an EMBL/GenBank/DDBJ whole genome shotgun (WGS) entry which is preliminary data.</text>
</comment>
<feature type="region of interest" description="Disordered" evidence="1">
    <location>
        <begin position="23"/>
        <end position="43"/>
    </location>
</feature>
<accession>A1ZCU6</accession>
<name>A1ZCU6_MICM2</name>
<evidence type="ECO:0000256" key="2">
    <source>
        <dbReference type="SAM" id="SignalP"/>
    </source>
</evidence>
<feature type="compositionally biased region" description="Low complexity" evidence="1">
    <location>
        <begin position="27"/>
        <end position="43"/>
    </location>
</feature>
<evidence type="ECO:0000259" key="3">
    <source>
        <dbReference type="Pfam" id="PF14240"/>
    </source>
</evidence>
<keyword evidence="5" id="KW-1185">Reference proteome</keyword>
<dbReference type="RefSeq" id="WP_002693085.1">
    <property type="nucleotide sequence ID" value="NZ_AAWS01000001.1"/>
</dbReference>
<feature type="domain" description="YHYH" evidence="3">
    <location>
        <begin position="211"/>
        <end position="244"/>
    </location>
</feature>
<dbReference type="InterPro" id="IPR025924">
    <property type="entry name" value="YHYH_dom"/>
</dbReference>
<evidence type="ECO:0000256" key="1">
    <source>
        <dbReference type="SAM" id="MobiDB-lite"/>
    </source>
</evidence>
<reference evidence="4 5" key="1">
    <citation type="submission" date="2007-01" db="EMBL/GenBank/DDBJ databases">
        <authorList>
            <person name="Haygood M."/>
            <person name="Podell S."/>
            <person name="Anderson C."/>
            <person name="Hopkinson B."/>
            <person name="Roe K."/>
            <person name="Barbeau K."/>
            <person name="Gaasterland T."/>
            <person name="Ferriera S."/>
            <person name="Johnson J."/>
            <person name="Kravitz S."/>
            <person name="Beeson K."/>
            <person name="Sutton G."/>
            <person name="Rogers Y.-H."/>
            <person name="Friedman R."/>
            <person name="Frazier M."/>
            <person name="Venter J.C."/>
        </authorList>
    </citation>
    <scope>NUCLEOTIDE SEQUENCE [LARGE SCALE GENOMIC DNA]</scope>
    <source>
        <strain evidence="4 5">ATCC 23134</strain>
    </source>
</reference>
<protein>
    <submittedName>
        <fullName evidence="4">Lipoprotein, putative</fullName>
    </submittedName>
</protein>
<dbReference type="Pfam" id="PF14240">
    <property type="entry name" value="YHYH"/>
    <property type="match status" value="2"/>
</dbReference>
<keyword evidence="2" id="KW-0732">Signal</keyword>
<dbReference type="PANTHER" id="PTHR30289">
    <property type="entry name" value="UNCHARACTERIZED PROTEIN YBCL-RELATED"/>
    <property type="match status" value="1"/>
</dbReference>
<dbReference type="OrthoDB" id="665834at2"/>
<organism evidence="4 5">
    <name type="scientific">Microscilla marina ATCC 23134</name>
    <dbReference type="NCBI Taxonomy" id="313606"/>
    <lineage>
        <taxon>Bacteria</taxon>
        <taxon>Pseudomonadati</taxon>
        <taxon>Bacteroidota</taxon>
        <taxon>Cytophagia</taxon>
        <taxon>Cytophagales</taxon>
        <taxon>Microscillaceae</taxon>
        <taxon>Microscilla</taxon>
    </lineage>
</organism>
<dbReference type="eggNOG" id="COG1881">
    <property type="taxonomic scope" value="Bacteria"/>
</dbReference>
<feature type="domain" description="YHYH" evidence="3">
    <location>
        <begin position="111"/>
        <end position="203"/>
    </location>
</feature>
<keyword evidence="4" id="KW-0449">Lipoprotein</keyword>
<dbReference type="EMBL" id="AAWS01000001">
    <property type="protein sequence ID" value="EAY32098.1"/>
    <property type="molecule type" value="Genomic_DNA"/>
</dbReference>
<gene>
    <name evidence="4" type="ORF">M23134_02127</name>
</gene>
<feature type="signal peptide" evidence="2">
    <location>
        <begin position="1"/>
        <end position="24"/>
    </location>
</feature>
<feature type="chain" id="PRO_5002641504" evidence="2">
    <location>
        <begin position="25"/>
        <end position="257"/>
    </location>
</feature>
<evidence type="ECO:0000313" key="4">
    <source>
        <dbReference type="EMBL" id="EAY32098.1"/>
    </source>
</evidence>
<dbReference type="Proteomes" id="UP000004095">
    <property type="component" value="Unassembled WGS sequence"/>
</dbReference>
<dbReference type="PROSITE" id="PS51257">
    <property type="entry name" value="PROKAR_LIPOPROTEIN"/>
    <property type="match status" value="1"/>
</dbReference>
<sequence>MKKIPVLLIALFVCIGITSCKKDADDATPTTTNTGGSDTTSTGTELPEAFKLFINDTEAKVDGDFVVITAKGVPDHKSPYWARNNALYEAYNGSNVNFKQNPNVIAEQNFTFRIPLNPAEATNKAATPFGAIGVTVNGVAIFNQYAAPGDDLSAEINTFDQHNGHPTSTGMYHYHIEPTYLTTNNKEGLVGFLLDGFPVYGPQENGKTIVNSDLDIYHGHTAATKEYPNGIYHYHITDNDPYINGQGFFGTAGTVTQ</sequence>